<keyword evidence="2" id="KW-0560">Oxidoreductase</keyword>
<sequence length="75" mass="8067">MTERMTEILGLGKVAVITGAAKGIGSALAQSLARRGMRLALFDRDERALRAMVQTLETELVCVTGDVANYADLTR</sequence>
<dbReference type="InterPro" id="IPR002347">
    <property type="entry name" value="SDR_fam"/>
</dbReference>
<dbReference type="Proteomes" id="UP001236500">
    <property type="component" value="Chromosome"/>
</dbReference>
<dbReference type="InterPro" id="IPR036291">
    <property type="entry name" value="NAD(P)-bd_dom_sf"/>
</dbReference>
<evidence type="ECO:0000313" key="3">
    <source>
        <dbReference type="EMBL" id="WGL17784.1"/>
    </source>
</evidence>
<name>A0ABY8NHE6_9GAMM</name>
<dbReference type="PANTHER" id="PTHR43669">
    <property type="entry name" value="5-KETO-D-GLUCONATE 5-REDUCTASE"/>
    <property type="match status" value="1"/>
</dbReference>
<comment type="similarity">
    <text evidence="1">Belongs to the short-chain dehydrogenases/reductases (SDR) family.</text>
</comment>
<dbReference type="RefSeq" id="WP_280321689.1">
    <property type="nucleotide sequence ID" value="NZ_CP118605.1"/>
</dbReference>
<evidence type="ECO:0000256" key="2">
    <source>
        <dbReference type="ARBA" id="ARBA00023002"/>
    </source>
</evidence>
<dbReference type="PANTHER" id="PTHR43669:SF3">
    <property type="entry name" value="ALCOHOL DEHYDROGENASE, PUTATIVE (AFU_ORTHOLOGUE AFUA_3G03445)-RELATED"/>
    <property type="match status" value="1"/>
</dbReference>
<reference evidence="3 4" key="1">
    <citation type="submission" date="2023-02" db="EMBL/GenBank/DDBJ databases">
        <title>Description and genomic characterization of Microbulbifer bruguierae sp. nov., isolated from the sediment of mangrove plant Bruguiera sexangula.</title>
        <authorList>
            <person name="Long M."/>
        </authorList>
    </citation>
    <scope>NUCLEOTIDE SEQUENCE [LARGE SCALE GENOMIC DNA]</scope>
    <source>
        <strain evidence="3 4">H12</strain>
    </source>
</reference>
<accession>A0ABY8NHE6</accession>
<dbReference type="Gene3D" id="3.40.50.720">
    <property type="entry name" value="NAD(P)-binding Rossmann-like Domain"/>
    <property type="match status" value="1"/>
</dbReference>
<dbReference type="EMBL" id="CP118605">
    <property type="protein sequence ID" value="WGL17784.1"/>
    <property type="molecule type" value="Genomic_DNA"/>
</dbReference>
<dbReference type="SUPFAM" id="SSF51735">
    <property type="entry name" value="NAD(P)-binding Rossmann-fold domains"/>
    <property type="match status" value="1"/>
</dbReference>
<dbReference type="Pfam" id="PF00106">
    <property type="entry name" value="adh_short"/>
    <property type="match status" value="1"/>
</dbReference>
<keyword evidence="4" id="KW-1185">Reference proteome</keyword>
<evidence type="ECO:0000313" key="4">
    <source>
        <dbReference type="Proteomes" id="UP001236500"/>
    </source>
</evidence>
<proteinExistence type="inferred from homology"/>
<organism evidence="3 4">
    <name type="scientific">Microbulbifer bruguierae</name>
    <dbReference type="NCBI Taxonomy" id="3029061"/>
    <lineage>
        <taxon>Bacteria</taxon>
        <taxon>Pseudomonadati</taxon>
        <taxon>Pseudomonadota</taxon>
        <taxon>Gammaproteobacteria</taxon>
        <taxon>Cellvibrionales</taxon>
        <taxon>Microbulbiferaceae</taxon>
        <taxon>Microbulbifer</taxon>
    </lineage>
</organism>
<protein>
    <submittedName>
        <fullName evidence="3">SDR family NAD(P)-dependent oxidoreductase</fullName>
    </submittedName>
</protein>
<evidence type="ECO:0000256" key="1">
    <source>
        <dbReference type="ARBA" id="ARBA00006484"/>
    </source>
</evidence>
<gene>
    <name evidence="3" type="ORF">PVT68_05680</name>
</gene>